<organism evidence="7 8">
    <name type="scientific">Nitratireductor thuwali</name>
    <dbReference type="NCBI Taxonomy" id="2267699"/>
    <lineage>
        <taxon>Bacteria</taxon>
        <taxon>Pseudomonadati</taxon>
        <taxon>Pseudomonadota</taxon>
        <taxon>Alphaproteobacteria</taxon>
        <taxon>Hyphomicrobiales</taxon>
        <taxon>Phyllobacteriaceae</taxon>
        <taxon>Nitratireductor</taxon>
    </lineage>
</organism>
<name>A0ABY5MFW6_9HYPH</name>
<dbReference type="SUPFAM" id="SSF52540">
    <property type="entry name" value="P-loop containing nucleoside triphosphate hydrolases"/>
    <property type="match status" value="1"/>
</dbReference>
<dbReference type="InterPro" id="IPR052156">
    <property type="entry name" value="BCAA_Transport_ATP-bd_LivF"/>
</dbReference>
<dbReference type="SMART" id="SM00382">
    <property type="entry name" value="AAA"/>
    <property type="match status" value="1"/>
</dbReference>
<evidence type="ECO:0000256" key="5">
    <source>
        <dbReference type="ARBA" id="ARBA00022970"/>
    </source>
</evidence>
<dbReference type="InterPro" id="IPR017871">
    <property type="entry name" value="ABC_transporter-like_CS"/>
</dbReference>
<keyword evidence="8" id="KW-1185">Reference proteome</keyword>
<evidence type="ECO:0000256" key="2">
    <source>
        <dbReference type="ARBA" id="ARBA00022448"/>
    </source>
</evidence>
<proteinExistence type="inferred from homology"/>
<protein>
    <submittedName>
        <fullName evidence="7">High-affinity branched-chain amino acid transport ATP-binding protein LivF</fullName>
    </submittedName>
</protein>
<dbReference type="PANTHER" id="PTHR43820">
    <property type="entry name" value="HIGH-AFFINITY BRANCHED-CHAIN AMINO ACID TRANSPORT ATP-BINDING PROTEIN LIVF"/>
    <property type="match status" value="1"/>
</dbReference>
<dbReference type="RefSeq" id="WP_338528378.1">
    <property type="nucleotide sequence ID" value="NZ_CP030941.1"/>
</dbReference>
<dbReference type="InterPro" id="IPR003439">
    <property type="entry name" value="ABC_transporter-like_ATP-bd"/>
</dbReference>
<evidence type="ECO:0000256" key="4">
    <source>
        <dbReference type="ARBA" id="ARBA00022840"/>
    </source>
</evidence>
<gene>
    <name evidence="7" type="primary">livF_1</name>
    <name evidence="7" type="ORF">NTH_00350</name>
</gene>
<dbReference type="Gene3D" id="3.40.50.300">
    <property type="entry name" value="P-loop containing nucleotide triphosphate hydrolases"/>
    <property type="match status" value="1"/>
</dbReference>
<dbReference type="InterPro" id="IPR027417">
    <property type="entry name" value="P-loop_NTPase"/>
</dbReference>
<evidence type="ECO:0000313" key="7">
    <source>
        <dbReference type="EMBL" id="UUP15910.1"/>
    </source>
</evidence>
<dbReference type="Pfam" id="PF00005">
    <property type="entry name" value="ABC_tran"/>
    <property type="match status" value="1"/>
</dbReference>
<dbReference type="InterPro" id="IPR003593">
    <property type="entry name" value="AAA+_ATPase"/>
</dbReference>
<evidence type="ECO:0000256" key="3">
    <source>
        <dbReference type="ARBA" id="ARBA00022741"/>
    </source>
</evidence>
<accession>A0ABY5MFW6</accession>
<feature type="domain" description="AAA+ ATPase" evidence="6">
    <location>
        <begin position="31"/>
        <end position="214"/>
    </location>
</feature>
<keyword evidence="3" id="KW-0547">Nucleotide-binding</keyword>
<dbReference type="PROSITE" id="PS00211">
    <property type="entry name" value="ABC_TRANSPORTER_1"/>
    <property type="match status" value="1"/>
</dbReference>
<keyword evidence="2" id="KW-0813">Transport</keyword>
<evidence type="ECO:0000259" key="6">
    <source>
        <dbReference type="SMART" id="SM00382"/>
    </source>
</evidence>
<sequence>MSTPLLQVEKVVAGYRPDLPIVHGISLEVAETEMVTIIGPNGAGKSTLVKAVAGIVPVSSGRVLLDGRDITRLATHKLAQASIAYVPQTANVFTTLTINENLLVGASVLPKSEARRRIERGYETFPALKDYRHKKARVLSGGQRQMLAVARALLTDPRLIMLDEPSAGLSPLMVVEVFQRLKGLVESGVAILMVEQNVKAALAISHRTYVLADGCNRIDGPSAGLADNPEVTSIYLGAGGRKR</sequence>
<comment type="similarity">
    <text evidence="1">Belongs to the ABC transporter superfamily.</text>
</comment>
<dbReference type="EMBL" id="CP030941">
    <property type="protein sequence ID" value="UUP15910.1"/>
    <property type="molecule type" value="Genomic_DNA"/>
</dbReference>
<dbReference type="CDD" id="cd03224">
    <property type="entry name" value="ABC_TM1139_LivF_branched"/>
    <property type="match status" value="1"/>
</dbReference>
<reference evidence="7 8" key="1">
    <citation type="submission" date="2018-07" db="EMBL/GenBank/DDBJ databases">
        <title>Genome sequence of Nitratireductor thuwali#1536.</title>
        <authorList>
            <person name="Michoud G."/>
            <person name="Merlino G."/>
            <person name="Sefrji F.O."/>
            <person name="Daffonchio D."/>
        </authorList>
    </citation>
    <scope>NUCLEOTIDE SEQUENCE [LARGE SCALE GENOMIC DNA]</scope>
    <source>
        <strain evidence="8">Nit1536</strain>
    </source>
</reference>
<keyword evidence="5" id="KW-0029">Amino-acid transport</keyword>
<evidence type="ECO:0000313" key="8">
    <source>
        <dbReference type="Proteomes" id="UP001342418"/>
    </source>
</evidence>
<evidence type="ECO:0000256" key="1">
    <source>
        <dbReference type="ARBA" id="ARBA00005417"/>
    </source>
</evidence>
<dbReference type="PANTHER" id="PTHR43820:SF4">
    <property type="entry name" value="HIGH-AFFINITY BRANCHED-CHAIN AMINO ACID TRANSPORT ATP-BINDING PROTEIN LIVF"/>
    <property type="match status" value="1"/>
</dbReference>
<dbReference type="Proteomes" id="UP001342418">
    <property type="component" value="Chromosome"/>
</dbReference>
<dbReference type="GO" id="GO:0005524">
    <property type="term" value="F:ATP binding"/>
    <property type="evidence" value="ECO:0007669"/>
    <property type="project" value="UniProtKB-KW"/>
</dbReference>
<keyword evidence="4 7" id="KW-0067">ATP-binding</keyword>